<dbReference type="AlphaFoldDB" id="A0A927JAL5"/>
<reference evidence="2" key="1">
    <citation type="submission" date="2020-09" db="EMBL/GenBank/DDBJ databases">
        <title>Hoyosella lacisalsi sp. nov., a halotolerant actinobacterium isolated from soil of Lake Gudzhirganskoe.</title>
        <authorList>
            <person name="Yang Q."/>
            <person name="Guo P.Y."/>
            <person name="Liu S.W."/>
            <person name="Li F.N."/>
            <person name="Sun C.H."/>
        </authorList>
    </citation>
    <scope>NUCLEOTIDE SEQUENCE</scope>
    <source>
        <strain evidence="2">G463</strain>
    </source>
</reference>
<evidence type="ECO:0000313" key="3">
    <source>
        <dbReference type="Proteomes" id="UP000642993"/>
    </source>
</evidence>
<name>A0A927JAL5_9ACTN</name>
<feature type="region of interest" description="Disordered" evidence="1">
    <location>
        <begin position="577"/>
        <end position="598"/>
    </location>
</feature>
<gene>
    <name evidence="2" type="ORF">HT102_03905</name>
</gene>
<dbReference type="RefSeq" id="WP_192038115.1">
    <property type="nucleotide sequence ID" value="NZ_JACYWE010000002.1"/>
</dbReference>
<keyword evidence="3" id="KW-1185">Reference proteome</keyword>
<evidence type="ECO:0000256" key="1">
    <source>
        <dbReference type="SAM" id="MobiDB-lite"/>
    </source>
</evidence>
<evidence type="ECO:0000313" key="2">
    <source>
        <dbReference type="EMBL" id="MBD8505630.1"/>
    </source>
</evidence>
<proteinExistence type="predicted"/>
<feature type="region of interest" description="Disordered" evidence="1">
    <location>
        <begin position="38"/>
        <end position="65"/>
    </location>
</feature>
<feature type="compositionally biased region" description="Low complexity" evidence="1">
    <location>
        <begin position="38"/>
        <end position="60"/>
    </location>
</feature>
<accession>A0A927JAL5</accession>
<dbReference type="Proteomes" id="UP000642993">
    <property type="component" value="Unassembled WGS sequence"/>
</dbReference>
<dbReference type="InterPro" id="IPR036278">
    <property type="entry name" value="Sialidase_sf"/>
</dbReference>
<dbReference type="EMBL" id="JACYWE010000002">
    <property type="protein sequence ID" value="MBD8505630.1"/>
    <property type="molecule type" value="Genomic_DNA"/>
</dbReference>
<dbReference type="SUPFAM" id="SSF50939">
    <property type="entry name" value="Sialidases"/>
    <property type="match status" value="1"/>
</dbReference>
<organism evidence="2 3">
    <name type="scientific">Lolliginicoccus lacisalsi</name>
    <dbReference type="NCBI Taxonomy" id="2742202"/>
    <lineage>
        <taxon>Bacteria</taxon>
        <taxon>Bacillati</taxon>
        <taxon>Actinomycetota</taxon>
        <taxon>Actinomycetes</taxon>
        <taxon>Mycobacteriales</taxon>
        <taxon>Hoyosellaceae</taxon>
        <taxon>Lolliginicoccus</taxon>
    </lineage>
</organism>
<sequence length="793" mass="82867">MAHPGHANRTHHAPPNRLKARRHFAVLAAALLAASCASTPDEAPEASTEPTTETTEAQPVELRELNSVPVDVPGSLFRAGEFAGRGLDLLPPSENAPYAVALNMAAPGRSTRPVVWVADNGEAWTPVEVAPDYPHAFSGGLVGNEAVSAVVGTAFEEGSLVSRIWRSTDRRGWSAVPLPPEYANEFRVVTGTVTATKIITAGNSLDKEIGVAIVEGDSIEYTLLPGIPDREQRLIVDMAAHGDTVVLIAQRGDEGAAGTFVSYTSSDAGSTWDGPHPIGSSNEMVISGVESIGDQFVMTGGTLNPQAERGQVPAAWSSGDGAEWNAETVPAPPAESVFYVAEGVDTTLGRPSARGGDLFAVASNNDSLRAGFYHRTADGQWFFNGVSEPMDFPGVGGVVLGMNPEQRAVLLGSFAVGEVVMGVKGPGEEWREVQRVGTSEQVAQVEDIVSAAGRVLATTLQVRYEIDGADFSSSEQRDLLELRGGTAPEDPLVLAPITLDPPEVAGLIGGVVSSTDADEIIALGSQFSLESNRIEARGWFQPANDQPWIPVEGFGAVADASLAAVTRTDEAWYAVGTSTGPEADQPPTATVWSSPDGRGWTMEQILGGSDEGSAASAVCQIGGGPVLVAGSTLDGGASVPAIWRKDTDGWTRATADILGSGQGELTGCAASDEEAVLSATTGGRNIVLRTEDGIEFEGTFRTGFGATMREPVRVAGGFAAAGRYTSNEASGPVVWLSEHGARWEPWRVPSRSDGLVRAVQPFRDGIAITMDSEVGHPVQVVEQLDFAPNGGGE</sequence>
<protein>
    <submittedName>
        <fullName evidence="2">Uncharacterized protein</fullName>
    </submittedName>
</protein>
<comment type="caution">
    <text evidence="2">The sequence shown here is derived from an EMBL/GenBank/DDBJ whole genome shotgun (WGS) entry which is preliminary data.</text>
</comment>